<proteinExistence type="inferred from homology"/>
<dbReference type="PROSITE" id="PS01174">
    <property type="entry name" value="LIPASE_GDXG_SER"/>
    <property type="match status" value="1"/>
</dbReference>
<evidence type="ECO:0000256" key="1">
    <source>
        <dbReference type="ARBA" id="ARBA00010515"/>
    </source>
</evidence>
<organism evidence="5 6">
    <name type="scientific">Streptomyces stramineus</name>
    <dbReference type="NCBI Taxonomy" id="173861"/>
    <lineage>
        <taxon>Bacteria</taxon>
        <taxon>Bacillati</taxon>
        <taxon>Actinomycetota</taxon>
        <taxon>Actinomycetes</taxon>
        <taxon>Kitasatosporales</taxon>
        <taxon>Streptomycetaceae</taxon>
        <taxon>Streptomyces</taxon>
    </lineage>
</organism>
<sequence length="313" mass="33047">MKSLPLPLARVLLHPGFRLAFHHRLPFPAQRALLNAFARLQPLPPDTSVRTLRLGSRPAERITVGPTSGAGAVLYLHGGGHTGGSPATHRSLAAHLAREIRRPVYLPDYRLAPEHPCPASTQDVLAAFDALTTLEGHAADTVVLAGDSSGGAIALAAAQLLAAGPGRQPAALVLISPWANPNLVADRSRDLVINRRWGLTCAAAYLGDGDPGDHRYAPLLGPMAGLPPTYLHTNTRELLYSQCVDLAVALRRAGVPLRFTESTVLWHAAQAQAGLVEEAAASLRDIGGFLTANWPRRRAESAGPAALDGARSS</sequence>
<keyword evidence="6" id="KW-1185">Reference proteome</keyword>
<dbReference type="RefSeq" id="WP_344084515.1">
    <property type="nucleotide sequence ID" value="NZ_BAAAHB010000002.1"/>
</dbReference>
<evidence type="ECO:0000256" key="3">
    <source>
        <dbReference type="PROSITE-ProRule" id="PRU10038"/>
    </source>
</evidence>
<dbReference type="InterPro" id="IPR029058">
    <property type="entry name" value="AB_hydrolase_fold"/>
</dbReference>
<feature type="domain" description="Alpha/beta hydrolase fold-3" evidence="4">
    <location>
        <begin position="73"/>
        <end position="269"/>
    </location>
</feature>
<gene>
    <name evidence="5" type="ORF">GCM10009544_04460</name>
</gene>
<evidence type="ECO:0000256" key="2">
    <source>
        <dbReference type="ARBA" id="ARBA00022801"/>
    </source>
</evidence>
<dbReference type="PANTHER" id="PTHR48081">
    <property type="entry name" value="AB HYDROLASE SUPERFAMILY PROTEIN C4A8.06C"/>
    <property type="match status" value="1"/>
</dbReference>
<dbReference type="InterPro" id="IPR013094">
    <property type="entry name" value="AB_hydrolase_3"/>
</dbReference>
<feature type="active site" evidence="3">
    <location>
        <position position="148"/>
    </location>
</feature>
<dbReference type="Proteomes" id="UP001499895">
    <property type="component" value="Unassembled WGS sequence"/>
</dbReference>
<evidence type="ECO:0000259" key="4">
    <source>
        <dbReference type="Pfam" id="PF07859"/>
    </source>
</evidence>
<comment type="similarity">
    <text evidence="1">Belongs to the 'GDXG' lipolytic enzyme family.</text>
</comment>
<dbReference type="Gene3D" id="3.40.50.1820">
    <property type="entry name" value="alpha/beta hydrolase"/>
    <property type="match status" value="1"/>
</dbReference>
<dbReference type="EMBL" id="BAAAHB010000002">
    <property type="protein sequence ID" value="GAA0444790.1"/>
    <property type="molecule type" value="Genomic_DNA"/>
</dbReference>
<protein>
    <submittedName>
        <fullName evidence="5">Alpha/beta hydrolase</fullName>
    </submittedName>
</protein>
<accession>A0ABP3J942</accession>
<dbReference type="PANTHER" id="PTHR48081:SF30">
    <property type="entry name" value="ACETYL-HYDROLASE LIPR-RELATED"/>
    <property type="match status" value="1"/>
</dbReference>
<dbReference type="InterPro" id="IPR050300">
    <property type="entry name" value="GDXG_lipolytic_enzyme"/>
</dbReference>
<reference evidence="6" key="1">
    <citation type="journal article" date="2019" name="Int. J. Syst. Evol. Microbiol.">
        <title>The Global Catalogue of Microorganisms (GCM) 10K type strain sequencing project: providing services to taxonomists for standard genome sequencing and annotation.</title>
        <authorList>
            <consortium name="The Broad Institute Genomics Platform"/>
            <consortium name="The Broad Institute Genome Sequencing Center for Infectious Disease"/>
            <person name="Wu L."/>
            <person name="Ma J."/>
        </authorList>
    </citation>
    <scope>NUCLEOTIDE SEQUENCE [LARGE SCALE GENOMIC DNA]</scope>
    <source>
        <strain evidence="6">JCM 10649</strain>
    </source>
</reference>
<dbReference type="InterPro" id="IPR033140">
    <property type="entry name" value="Lipase_GDXG_put_SER_AS"/>
</dbReference>
<name>A0ABP3J942_9ACTN</name>
<dbReference type="SUPFAM" id="SSF53474">
    <property type="entry name" value="alpha/beta-Hydrolases"/>
    <property type="match status" value="1"/>
</dbReference>
<evidence type="ECO:0000313" key="5">
    <source>
        <dbReference type="EMBL" id="GAA0444790.1"/>
    </source>
</evidence>
<keyword evidence="2 5" id="KW-0378">Hydrolase</keyword>
<evidence type="ECO:0000313" key="6">
    <source>
        <dbReference type="Proteomes" id="UP001499895"/>
    </source>
</evidence>
<dbReference type="GO" id="GO:0016787">
    <property type="term" value="F:hydrolase activity"/>
    <property type="evidence" value="ECO:0007669"/>
    <property type="project" value="UniProtKB-KW"/>
</dbReference>
<dbReference type="Pfam" id="PF07859">
    <property type="entry name" value="Abhydrolase_3"/>
    <property type="match status" value="1"/>
</dbReference>
<comment type="caution">
    <text evidence="5">The sequence shown here is derived from an EMBL/GenBank/DDBJ whole genome shotgun (WGS) entry which is preliminary data.</text>
</comment>